<evidence type="ECO:0000256" key="3">
    <source>
        <dbReference type="ARBA" id="ARBA00022553"/>
    </source>
</evidence>
<feature type="domain" description="Histidine kinase" evidence="4">
    <location>
        <begin position="130"/>
        <end position="338"/>
    </location>
</feature>
<dbReference type="RefSeq" id="WP_014454587.1">
    <property type="nucleotide sequence ID" value="NC_017098.1"/>
</dbReference>
<dbReference type="SMART" id="SM00387">
    <property type="entry name" value="HATPase_c"/>
    <property type="match status" value="1"/>
</dbReference>
<dbReference type="HOGENOM" id="CLU_576054_0_0_12"/>
<dbReference type="GO" id="GO:0000155">
    <property type="term" value="F:phosphorelay sensor kinase activity"/>
    <property type="evidence" value="ECO:0007669"/>
    <property type="project" value="InterPro"/>
</dbReference>
<evidence type="ECO:0000313" key="6">
    <source>
        <dbReference type="Proteomes" id="UP000007383"/>
    </source>
</evidence>
<dbReference type="CDD" id="cd00082">
    <property type="entry name" value="HisKA"/>
    <property type="match status" value="1"/>
</dbReference>
<dbReference type="Pfam" id="PF00512">
    <property type="entry name" value="HisKA"/>
    <property type="match status" value="1"/>
</dbReference>
<dbReference type="Gene3D" id="1.10.287.130">
    <property type="match status" value="1"/>
</dbReference>
<dbReference type="Gene3D" id="3.30.565.10">
    <property type="entry name" value="Histidine kinase-like ATPase, C-terminal domain"/>
    <property type="match status" value="1"/>
</dbReference>
<dbReference type="InterPro" id="IPR005467">
    <property type="entry name" value="His_kinase_dom"/>
</dbReference>
<reference evidence="6" key="1">
    <citation type="journal article" date="2013" name="Stand. Genomic Sci.">
        <title>Complete genome sequence of the halophilic bacterium Spirochaeta africana type strain (Z-7692(T)) from the alkaline Lake Magadi in the East African Rift.</title>
        <authorList>
            <person name="Liolos K."/>
            <person name="Abt B."/>
            <person name="Scheuner C."/>
            <person name="Teshima H."/>
            <person name="Held B."/>
            <person name="Lapidus A."/>
            <person name="Nolan M."/>
            <person name="Lucas S."/>
            <person name="Deshpande S."/>
            <person name="Cheng J.F."/>
            <person name="Tapia R."/>
            <person name="Goodwin L.A."/>
            <person name="Pitluck S."/>
            <person name="Pagani I."/>
            <person name="Ivanova N."/>
            <person name="Mavromatis K."/>
            <person name="Mikhailova N."/>
            <person name="Huntemann M."/>
            <person name="Pati A."/>
            <person name="Chen A."/>
            <person name="Palaniappan K."/>
            <person name="Land M."/>
            <person name="Rohde M."/>
            <person name="Tindall B.J."/>
            <person name="Detter J.C."/>
            <person name="Goker M."/>
            <person name="Bristow J."/>
            <person name="Eisen J.A."/>
            <person name="Markowitz V."/>
            <person name="Hugenholtz P."/>
            <person name="Woyke T."/>
            <person name="Klenk H.P."/>
            <person name="Kyrpides N.C."/>
        </authorList>
    </citation>
    <scope>NUCLEOTIDE SEQUENCE</scope>
    <source>
        <strain evidence="6">ATCC 700263 / DSM 8902 / Z-7692</strain>
    </source>
</reference>
<dbReference type="EC" id="2.7.13.3" evidence="2"/>
<dbReference type="STRING" id="889378.Spiaf_0487"/>
<dbReference type="SMART" id="SM00388">
    <property type="entry name" value="HisKA"/>
    <property type="match status" value="1"/>
</dbReference>
<dbReference type="Pfam" id="PF02518">
    <property type="entry name" value="HATPase_c"/>
    <property type="match status" value="1"/>
</dbReference>
<dbReference type="PANTHER" id="PTHR43547">
    <property type="entry name" value="TWO-COMPONENT HISTIDINE KINASE"/>
    <property type="match status" value="1"/>
</dbReference>
<dbReference type="InterPro" id="IPR003594">
    <property type="entry name" value="HATPase_dom"/>
</dbReference>
<dbReference type="InterPro" id="IPR003661">
    <property type="entry name" value="HisK_dim/P_dom"/>
</dbReference>
<comment type="catalytic activity">
    <reaction evidence="1">
        <text>ATP + protein L-histidine = ADP + protein N-phospho-L-histidine.</text>
        <dbReference type="EC" id="2.7.13.3"/>
    </reaction>
</comment>
<proteinExistence type="predicted"/>
<dbReference type="InterPro" id="IPR036890">
    <property type="entry name" value="HATPase_C_sf"/>
</dbReference>
<dbReference type="PROSITE" id="PS50109">
    <property type="entry name" value="HIS_KIN"/>
    <property type="match status" value="1"/>
</dbReference>
<evidence type="ECO:0000256" key="2">
    <source>
        <dbReference type="ARBA" id="ARBA00012438"/>
    </source>
</evidence>
<gene>
    <name evidence="5" type="ordered locus">Spiaf_0487</name>
</gene>
<dbReference type="eggNOG" id="COG0642">
    <property type="taxonomic scope" value="Bacteria"/>
</dbReference>
<organism evidence="5 6">
    <name type="scientific">Spirochaeta africana (strain ATCC 700263 / DSM 8902 / Z-7692)</name>
    <dbReference type="NCBI Taxonomy" id="889378"/>
    <lineage>
        <taxon>Bacteria</taxon>
        <taxon>Pseudomonadati</taxon>
        <taxon>Spirochaetota</taxon>
        <taxon>Spirochaetia</taxon>
        <taxon>Spirochaetales</taxon>
        <taxon>Spirochaetaceae</taxon>
        <taxon>Spirochaeta</taxon>
    </lineage>
</organism>
<dbReference type="InterPro" id="IPR036097">
    <property type="entry name" value="HisK_dim/P_sf"/>
</dbReference>
<dbReference type="KEGG" id="sfc:Spiaf_0487"/>
<evidence type="ECO:0000313" key="5">
    <source>
        <dbReference type="EMBL" id="AFG36590.1"/>
    </source>
</evidence>
<dbReference type="OrthoDB" id="6192248at2"/>
<dbReference type="PATRIC" id="fig|889378.3.peg.496"/>
<protein>
    <recommendedName>
        <fullName evidence="2">histidine kinase</fullName>
        <ecNumber evidence="2">2.7.13.3</ecNumber>
    </recommendedName>
</protein>
<evidence type="ECO:0000259" key="4">
    <source>
        <dbReference type="PROSITE" id="PS50109"/>
    </source>
</evidence>
<dbReference type="EMBL" id="CP003282">
    <property type="protein sequence ID" value="AFG36590.1"/>
    <property type="molecule type" value="Genomic_DNA"/>
</dbReference>
<keyword evidence="3" id="KW-0597">Phosphoprotein</keyword>
<name>H9UGE7_SPIAZ</name>
<keyword evidence="5" id="KW-0808">Transferase</keyword>
<keyword evidence="5" id="KW-0418">Kinase</keyword>
<accession>H9UGE7</accession>
<sequence>MRGNRGNLPAPPFGWAEFRQNSTGTVQFQAAHPLFHSYSGFPADLLERDPLAALRKLGLAADRVATLMQRGSAAPPLETVPPAAAVHCGASMRVLAYAAYPGSCTVVIWKQELPIAELVRNPDIEHYLVHLAHELRTPLTGVVGMTELLQATSLDPQQLMFLVQLQESAQRLQHVLDDTLHHLPTQAVTDPPGRGEAPASVLRTAAAPYLRLAERRQLATHVDIEPGLELPASCPTSLLARICSALMSNAVQYTEQGAVSLLAGFAWYPNRQIQLEICDTGPGFDTAYLPGSGCRTDGDTRTGGLQQVYSLAERVRGSVTLNSSPEGTRVRVLLPCSAVTRVQRLPAHLTVIIVGYEGATRRSVFSWLRRLGHVPAVVSPGHQTEAALEQASFDAAVILESSRAASEPVLSLLPAIVPDSIPPELLQQACYCMMPAAPSFDSLAEALAQLRWLIDTGAARYRNTVPALAADRVR</sequence>
<dbReference type="Proteomes" id="UP000007383">
    <property type="component" value="Chromosome"/>
</dbReference>
<dbReference type="PANTHER" id="PTHR43547:SF2">
    <property type="entry name" value="HYBRID SIGNAL TRANSDUCTION HISTIDINE KINASE C"/>
    <property type="match status" value="1"/>
</dbReference>
<keyword evidence="6" id="KW-1185">Reference proteome</keyword>
<evidence type="ECO:0000256" key="1">
    <source>
        <dbReference type="ARBA" id="ARBA00000085"/>
    </source>
</evidence>
<dbReference type="SUPFAM" id="SSF47384">
    <property type="entry name" value="Homodimeric domain of signal transducing histidine kinase"/>
    <property type="match status" value="1"/>
</dbReference>
<dbReference type="SUPFAM" id="SSF55874">
    <property type="entry name" value="ATPase domain of HSP90 chaperone/DNA topoisomerase II/histidine kinase"/>
    <property type="match status" value="1"/>
</dbReference>
<dbReference type="AlphaFoldDB" id="H9UGE7"/>